<organism evidence="3 4">
    <name type="scientific">Dendroctonus ponderosae</name>
    <name type="common">Mountain pine beetle</name>
    <dbReference type="NCBI Taxonomy" id="77166"/>
    <lineage>
        <taxon>Eukaryota</taxon>
        <taxon>Metazoa</taxon>
        <taxon>Ecdysozoa</taxon>
        <taxon>Arthropoda</taxon>
        <taxon>Hexapoda</taxon>
        <taxon>Insecta</taxon>
        <taxon>Pterygota</taxon>
        <taxon>Neoptera</taxon>
        <taxon>Endopterygota</taxon>
        <taxon>Coleoptera</taxon>
        <taxon>Polyphaga</taxon>
        <taxon>Cucujiformia</taxon>
        <taxon>Curculionidae</taxon>
        <taxon>Scolytinae</taxon>
        <taxon>Dendroctonus</taxon>
    </lineage>
</organism>
<dbReference type="AlphaFoldDB" id="A0AAR5Q0T9"/>
<dbReference type="EnsemblMetazoa" id="XM_019911263.1">
    <property type="protein sequence ID" value="XP_019766822.1"/>
    <property type="gene ID" value="LOC109542159"/>
</dbReference>
<keyword evidence="2" id="KW-0732">Signal</keyword>
<name>A0AAR5Q0T9_DENPD</name>
<feature type="region of interest" description="Disordered" evidence="1">
    <location>
        <begin position="101"/>
        <end position="125"/>
    </location>
</feature>
<evidence type="ECO:0000313" key="3">
    <source>
        <dbReference type="EnsemblMetazoa" id="XP_019766822.1"/>
    </source>
</evidence>
<reference evidence="4" key="1">
    <citation type="journal article" date="2013" name="Genome Biol.">
        <title>Draft genome of the mountain pine beetle, Dendroctonus ponderosae Hopkins, a major forest pest.</title>
        <authorList>
            <person name="Keeling C.I."/>
            <person name="Yuen M.M."/>
            <person name="Liao N.Y."/>
            <person name="Docking T.R."/>
            <person name="Chan S.K."/>
            <person name="Taylor G.A."/>
            <person name="Palmquist D.L."/>
            <person name="Jackman S.D."/>
            <person name="Nguyen A."/>
            <person name="Li M."/>
            <person name="Henderson H."/>
            <person name="Janes J.K."/>
            <person name="Zhao Y."/>
            <person name="Pandoh P."/>
            <person name="Moore R."/>
            <person name="Sperling F.A."/>
            <person name="Huber D.P."/>
            <person name="Birol I."/>
            <person name="Jones S.J."/>
            <person name="Bohlmann J."/>
        </authorList>
    </citation>
    <scope>NUCLEOTIDE SEQUENCE</scope>
</reference>
<sequence>MMGLAGVLCLCALFGGLQGSAIPMWEYLSKQEKTSYIYSLFANQVDKFCEGSSIPLCSRQLLKYGLGTLKNIEEEDLDAMDPYQRGANNIVWETLMQGHRFQKTTPKPQKKGSKSKPNSFEDESFSDYEDYEAGNEDSGRLDNVYILPPPKGFVSKVDDEKTNDEAEVVEKSGTNIIDILKTPDGKGVFNRFQNQYRPVAVSTEKVASSTKKPILNRESYFIDFPLTGPMVVKVYPDGRPVRESTQTPQDDDLRQYQLQKVKIPTF</sequence>
<protein>
    <recommendedName>
        <fullName evidence="5">Rhythmically expressed gene 5 protein</fullName>
    </recommendedName>
</protein>
<dbReference type="Proteomes" id="UP000019118">
    <property type="component" value="Unassembled WGS sequence"/>
</dbReference>
<reference evidence="3" key="2">
    <citation type="submission" date="2024-08" db="UniProtKB">
        <authorList>
            <consortium name="EnsemblMetazoa"/>
        </authorList>
    </citation>
    <scope>IDENTIFICATION</scope>
</reference>
<proteinExistence type="predicted"/>
<dbReference type="CTD" id="37968"/>
<dbReference type="RefSeq" id="XP_019766822.1">
    <property type="nucleotide sequence ID" value="XM_019911263.2"/>
</dbReference>
<keyword evidence="4" id="KW-1185">Reference proteome</keyword>
<evidence type="ECO:0000256" key="1">
    <source>
        <dbReference type="SAM" id="MobiDB-lite"/>
    </source>
</evidence>
<feature type="signal peptide" evidence="2">
    <location>
        <begin position="1"/>
        <end position="19"/>
    </location>
</feature>
<accession>A0AAR5Q0T9</accession>
<dbReference type="KEGG" id="dpa:109542159"/>
<feature type="chain" id="PRO_5043344540" description="Rhythmically expressed gene 5 protein" evidence="2">
    <location>
        <begin position="20"/>
        <end position="266"/>
    </location>
</feature>
<evidence type="ECO:0008006" key="5">
    <source>
        <dbReference type="Google" id="ProtNLM"/>
    </source>
</evidence>
<evidence type="ECO:0000256" key="2">
    <source>
        <dbReference type="SAM" id="SignalP"/>
    </source>
</evidence>
<dbReference type="GeneID" id="109542159"/>
<evidence type="ECO:0000313" key="4">
    <source>
        <dbReference type="Proteomes" id="UP000019118"/>
    </source>
</evidence>